<accession>A0ABR3G3G4</accession>
<feature type="transmembrane region" description="Helical" evidence="1">
    <location>
        <begin position="124"/>
        <end position="141"/>
    </location>
</feature>
<protein>
    <recommendedName>
        <fullName evidence="4">DUF4234 domain-containing protein</fullName>
    </recommendedName>
</protein>
<gene>
    <name evidence="2" type="ORF">Q9L58_010806</name>
</gene>
<feature type="transmembrane region" description="Helical" evidence="1">
    <location>
        <begin position="62"/>
        <end position="79"/>
    </location>
</feature>
<evidence type="ECO:0008006" key="4">
    <source>
        <dbReference type="Google" id="ProtNLM"/>
    </source>
</evidence>
<keyword evidence="1" id="KW-0812">Transmembrane</keyword>
<proteinExistence type="predicted"/>
<keyword evidence="3" id="KW-1185">Reference proteome</keyword>
<feature type="transmembrane region" description="Helical" evidence="1">
    <location>
        <begin position="31"/>
        <end position="47"/>
    </location>
</feature>
<keyword evidence="1" id="KW-1133">Transmembrane helix</keyword>
<organism evidence="2 3">
    <name type="scientific">Discina gigas</name>
    <dbReference type="NCBI Taxonomy" id="1032678"/>
    <lineage>
        <taxon>Eukaryota</taxon>
        <taxon>Fungi</taxon>
        <taxon>Dikarya</taxon>
        <taxon>Ascomycota</taxon>
        <taxon>Pezizomycotina</taxon>
        <taxon>Pezizomycetes</taxon>
        <taxon>Pezizales</taxon>
        <taxon>Discinaceae</taxon>
        <taxon>Discina</taxon>
    </lineage>
</organism>
<feature type="transmembrane region" description="Helical" evidence="1">
    <location>
        <begin position="166"/>
        <end position="187"/>
    </location>
</feature>
<dbReference type="Proteomes" id="UP001447188">
    <property type="component" value="Unassembled WGS sequence"/>
</dbReference>
<evidence type="ECO:0000313" key="3">
    <source>
        <dbReference type="Proteomes" id="UP001447188"/>
    </source>
</evidence>
<dbReference type="EMBL" id="JBBBZM010000776">
    <property type="protein sequence ID" value="KAL0630346.1"/>
    <property type="molecule type" value="Genomic_DNA"/>
</dbReference>
<reference evidence="2 3" key="1">
    <citation type="submission" date="2024-02" db="EMBL/GenBank/DDBJ databases">
        <title>Discinaceae phylogenomics.</title>
        <authorList>
            <person name="Dirks A.C."/>
            <person name="James T.Y."/>
        </authorList>
    </citation>
    <scope>NUCLEOTIDE SEQUENCE [LARGE SCALE GENOMIC DNA]</scope>
    <source>
        <strain evidence="2 3">ACD0624</strain>
    </source>
</reference>
<keyword evidence="1" id="KW-0472">Membrane</keyword>
<evidence type="ECO:0000256" key="1">
    <source>
        <dbReference type="SAM" id="Phobius"/>
    </source>
</evidence>
<sequence length="191" mass="22358">MTENLFATPTANLEITPQTTPEFYVVSERKLFILSVLSWGLYMYIWSYKHWSNYKKATQDDIWPWARGLLCIFFVHKLYRRADHQIRITGRSYIFDYEQWATMLVVVTVVAHIVDRMSDHIENMAALAAWLFIAIPLRAYLMQKGQAMLNFAAGDAEGATNSRFNFWNYLIMAPGIALWGVMLYITLRSYF</sequence>
<name>A0ABR3G3G4_9PEZI</name>
<evidence type="ECO:0000313" key="2">
    <source>
        <dbReference type="EMBL" id="KAL0630346.1"/>
    </source>
</evidence>
<feature type="transmembrane region" description="Helical" evidence="1">
    <location>
        <begin position="100"/>
        <end position="118"/>
    </location>
</feature>
<comment type="caution">
    <text evidence="2">The sequence shown here is derived from an EMBL/GenBank/DDBJ whole genome shotgun (WGS) entry which is preliminary data.</text>
</comment>